<dbReference type="AlphaFoldDB" id="A0A0R1UWH3"/>
<accession>A0A0R1UWH3</accession>
<dbReference type="Proteomes" id="UP000051084">
    <property type="component" value="Unassembled WGS sequence"/>
</dbReference>
<gene>
    <name evidence="2" type="ORF">FC21_GL000793</name>
</gene>
<feature type="transmembrane region" description="Helical" evidence="1">
    <location>
        <begin position="12"/>
        <end position="31"/>
    </location>
</feature>
<keyword evidence="1" id="KW-1133">Transmembrane helix</keyword>
<dbReference type="OrthoDB" id="2219632at2"/>
<proteinExistence type="predicted"/>
<evidence type="ECO:0000313" key="2">
    <source>
        <dbReference type="EMBL" id="KRL95205.1"/>
    </source>
</evidence>
<evidence type="ECO:0000256" key="1">
    <source>
        <dbReference type="SAM" id="Phobius"/>
    </source>
</evidence>
<keyword evidence="1" id="KW-0472">Membrane</keyword>
<dbReference type="EMBL" id="AZGC01000020">
    <property type="protein sequence ID" value="KRL95205.1"/>
    <property type="molecule type" value="Genomic_DNA"/>
</dbReference>
<protein>
    <submittedName>
        <fullName evidence="2">Uncharacterized protein</fullName>
    </submittedName>
</protein>
<dbReference type="STRING" id="417373.GCA_001570685_00967"/>
<evidence type="ECO:0000313" key="3">
    <source>
        <dbReference type="Proteomes" id="UP000051084"/>
    </source>
</evidence>
<reference evidence="2 3" key="1">
    <citation type="journal article" date="2015" name="Genome Announc.">
        <title>Expanding the biotechnology potential of lactobacilli through comparative genomics of 213 strains and associated genera.</title>
        <authorList>
            <person name="Sun Z."/>
            <person name="Harris H.M."/>
            <person name="McCann A."/>
            <person name="Guo C."/>
            <person name="Argimon S."/>
            <person name="Zhang W."/>
            <person name="Yang X."/>
            <person name="Jeffery I.B."/>
            <person name="Cooney J.C."/>
            <person name="Kagawa T.F."/>
            <person name="Liu W."/>
            <person name="Song Y."/>
            <person name="Salvetti E."/>
            <person name="Wrobel A."/>
            <person name="Rasinkangas P."/>
            <person name="Parkhill J."/>
            <person name="Rea M.C."/>
            <person name="O'Sullivan O."/>
            <person name="Ritari J."/>
            <person name="Douillard F.P."/>
            <person name="Paul Ross R."/>
            <person name="Yang R."/>
            <person name="Briner A.E."/>
            <person name="Felis G.E."/>
            <person name="de Vos W.M."/>
            <person name="Barrangou R."/>
            <person name="Klaenhammer T.R."/>
            <person name="Caufield P.W."/>
            <person name="Cui Y."/>
            <person name="Zhang H."/>
            <person name="O'Toole P.W."/>
        </authorList>
    </citation>
    <scope>NUCLEOTIDE SEQUENCE [LARGE SCALE GENOMIC DNA]</scope>
    <source>
        <strain evidence="2 3">DSM 18793</strain>
    </source>
</reference>
<dbReference type="PATRIC" id="fig|1423742.4.peg.827"/>
<sequence>MEKFKQLTQWQKMGVIAAILVILGGGTYFHLSHMVPKRVPGQAYVYHSVAKKKQLYVAFSRNTNKAVVDTDQKVVKKAMQNEANFNAAYQAQVDNGDTWQYKVEGSKLTLAETKDGNVSQWQYNGVLATKNHLYTHGFSYQISQAGQGKVNNWTKFTRLDD</sequence>
<name>A0A0R1UWH3_9LACO</name>
<keyword evidence="3" id="KW-1185">Reference proteome</keyword>
<keyword evidence="1" id="KW-0812">Transmembrane</keyword>
<organism evidence="2 3">
    <name type="scientific">Limosilactobacillus equigenerosi DSM 18793 = JCM 14505</name>
    <dbReference type="NCBI Taxonomy" id="1423742"/>
    <lineage>
        <taxon>Bacteria</taxon>
        <taxon>Bacillati</taxon>
        <taxon>Bacillota</taxon>
        <taxon>Bacilli</taxon>
        <taxon>Lactobacillales</taxon>
        <taxon>Lactobacillaceae</taxon>
        <taxon>Limosilactobacillus</taxon>
    </lineage>
</organism>
<dbReference type="RefSeq" id="WP_054653280.1">
    <property type="nucleotide sequence ID" value="NZ_AZGC01000020.1"/>
</dbReference>
<comment type="caution">
    <text evidence="2">The sequence shown here is derived from an EMBL/GenBank/DDBJ whole genome shotgun (WGS) entry which is preliminary data.</text>
</comment>